<accession>A0ACB7IUE3</accession>
<reference evidence="1 2" key="1">
    <citation type="journal article" date="2021" name="Appl. Environ. Microbiol.">
        <title>Genetic linkage and physical mapping for an oyster mushroom Pleurotus cornucopiae and QTL analysis for the trait cap color.</title>
        <authorList>
            <person name="Zhang Y."/>
            <person name="Gao W."/>
            <person name="Sonnenberg A."/>
            <person name="Chen Q."/>
            <person name="Zhang J."/>
            <person name="Huang C."/>
        </authorList>
    </citation>
    <scope>NUCLEOTIDE SEQUENCE [LARGE SCALE GENOMIC DNA]</scope>
    <source>
        <strain evidence="1">CCMSSC00406</strain>
    </source>
</reference>
<name>A0ACB7IUE3_PLECO</name>
<sequence>MTASAGKIFLLTRLASRKRLYAPFVQAANAIREATESIEGAKNDLLGMAGWVDYHTQAPKPSDLNAVSVRLECLLAHNASKFKRIATASKTERTNEDDTVDTRIQQEVSAWWLQIICAIETRRRNLHSGIDIVEQLIGCLRRILCEQLDRRFVFGMTLGPNRMSVWLHDRSGVLGTAESFGIHKDPSSFIRVIAAFSILSMEQLGYDTQMKFYASPTNIVPTYMLHDEAARHYLTTANTEKQWLITTNGKERYLTIKVLSVSRVYIMQSRASLVWAVVPFKDGKVSSTKVSLASYPEYQVHVLKQSWRREKTDSEHDMLSKVKNAAAQAEKNVGARAKYNEKDFIGEVQLEETVSMGGAPDITDSLIRRHLDVRVSPSSSTVSKRPRDEDIESYLHVNVTDDDIISIVPSLNTSSPPISRIHTRLLLSTYGWPLKSFKTLKEAVCGIRDAVGGHEYVYVNGLLHRDISPGNIILAWCDGDDGTTGLGTKGCLIDFDCGKFGKPNESILQVPANFPVLDPEDAAPPSYFARRYRQFSLPPIVANVQIASSEAVPPYYVDEYIIQAWTHFSKFAITGIGHEVDSSLLRWTRFQIFAIRTSSEVTHCVLPVPLSVSTTELGSKGTPPYTSGEILTNTRYDSKTSVFHDAIHDIESFFWVVIHICLTRSGPGQRREELTGDSEDHKALHFLIYCFFDGPPTVLGPNKHLLFARPDDFKTYIIPNFHPYFHELMPFMQEWFSLLVLAYTHVEGYEYHNIHNRVLDILDRALTSMTPEELDCDVGRKAIIEERRDTLHQLIDNRNGAGGRIGVAQSFDRTSPPVQRTSTADLYDDTMKRSSPPSPSPAPKKGKNLRVDAANSSGTSTHGEHPTAAMQQPTTLGTASFRVNEEIYQTAYKVFGNLSSDKRPLVVLHGGPGVPHNYVLALSDLYHKYQVPVVFYDQLGCGMSSHLPEKPKDFWKIELFMDELDNLLAHLGIEANFDLLGQSWGGMLASTHAALRRPEGMKHLIITNSPASMALWEKSAAILLDGLPDEVKEGLIRLEKEGKYEAKEYQDGMSVFYKKHVCRLDPWPEEVLEAFKLLDEDPTVYHTMNGPSEFTIVGSIKSWSIIDDLHHIACPTLVINGAYDEAQDLCVNPFFEQISKVKWVQFANSSHMPFIEERVRYMEVVAAFLAM</sequence>
<evidence type="ECO:0000313" key="1">
    <source>
        <dbReference type="EMBL" id="KAG9221253.1"/>
    </source>
</evidence>
<protein>
    <submittedName>
        <fullName evidence="1">Uncharacterized protein</fullName>
    </submittedName>
</protein>
<evidence type="ECO:0000313" key="2">
    <source>
        <dbReference type="Proteomes" id="UP000824881"/>
    </source>
</evidence>
<organism evidence="1 2">
    <name type="scientific">Pleurotus cornucopiae</name>
    <name type="common">Cornucopia mushroom</name>
    <dbReference type="NCBI Taxonomy" id="5321"/>
    <lineage>
        <taxon>Eukaryota</taxon>
        <taxon>Fungi</taxon>
        <taxon>Dikarya</taxon>
        <taxon>Basidiomycota</taxon>
        <taxon>Agaricomycotina</taxon>
        <taxon>Agaricomycetes</taxon>
        <taxon>Agaricomycetidae</taxon>
        <taxon>Agaricales</taxon>
        <taxon>Pleurotineae</taxon>
        <taxon>Pleurotaceae</taxon>
        <taxon>Pleurotus</taxon>
    </lineage>
</organism>
<keyword evidence="2" id="KW-1185">Reference proteome</keyword>
<gene>
    <name evidence="1" type="ORF">CCMSSC00406_0008912</name>
</gene>
<proteinExistence type="predicted"/>
<dbReference type="EMBL" id="WQMT02000007">
    <property type="protein sequence ID" value="KAG9221253.1"/>
    <property type="molecule type" value="Genomic_DNA"/>
</dbReference>
<comment type="caution">
    <text evidence="1">The sequence shown here is derived from an EMBL/GenBank/DDBJ whole genome shotgun (WGS) entry which is preliminary data.</text>
</comment>
<dbReference type="Proteomes" id="UP000824881">
    <property type="component" value="Unassembled WGS sequence"/>
</dbReference>